<feature type="compositionally biased region" description="Pro residues" evidence="1">
    <location>
        <begin position="545"/>
        <end position="555"/>
    </location>
</feature>
<feature type="compositionally biased region" description="Basic and acidic residues" evidence="1">
    <location>
        <begin position="654"/>
        <end position="663"/>
    </location>
</feature>
<dbReference type="EMBL" id="JADFTS010000007">
    <property type="protein sequence ID" value="KAF9598603.1"/>
    <property type="molecule type" value="Genomic_DNA"/>
</dbReference>
<feature type="region of interest" description="Disordered" evidence="1">
    <location>
        <begin position="407"/>
        <end position="427"/>
    </location>
</feature>
<gene>
    <name evidence="2" type="ORF">IFM89_028272</name>
</gene>
<comment type="caution">
    <text evidence="2">The sequence shown here is derived from an EMBL/GenBank/DDBJ whole genome shotgun (WGS) entry which is preliminary data.</text>
</comment>
<dbReference type="Proteomes" id="UP000631114">
    <property type="component" value="Unassembled WGS sequence"/>
</dbReference>
<proteinExistence type="predicted"/>
<evidence type="ECO:0000313" key="2">
    <source>
        <dbReference type="EMBL" id="KAF9598603.1"/>
    </source>
</evidence>
<feature type="compositionally biased region" description="Pro residues" evidence="1">
    <location>
        <begin position="189"/>
        <end position="199"/>
    </location>
</feature>
<feature type="region of interest" description="Disordered" evidence="1">
    <location>
        <begin position="639"/>
        <end position="663"/>
    </location>
</feature>
<feature type="compositionally biased region" description="Basic and acidic residues" evidence="1">
    <location>
        <begin position="407"/>
        <end position="416"/>
    </location>
</feature>
<feature type="region of interest" description="Disordered" evidence="1">
    <location>
        <begin position="457"/>
        <end position="506"/>
    </location>
</feature>
<evidence type="ECO:0000313" key="3">
    <source>
        <dbReference type="Proteomes" id="UP000631114"/>
    </source>
</evidence>
<feature type="compositionally biased region" description="Polar residues" evidence="1">
    <location>
        <begin position="161"/>
        <end position="183"/>
    </location>
</feature>
<reference evidence="2 3" key="1">
    <citation type="submission" date="2020-10" db="EMBL/GenBank/DDBJ databases">
        <title>The Coptis chinensis genome and diversification of protoberbering-type alkaloids.</title>
        <authorList>
            <person name="Wang B."/>
            <person name="Shu S."/>
            <person name="Song C."/>
            <person name="Liu Y."/>
        </authorList>
    </citation>
    <scope>NUCLEOTIDE SEQUENCE [LARGE SCALE GENOMIC DNA]</scope>
    <source>
        <strain evidence="2">HL-2020</strain>
        <tissue evidence="2">Leaf</tissue>
    </source>
</reference>
<feature type="region of interest" description="Disordered" evidence="1">
    <location>
        <begin position="161"/>
        <end position="219"/>
    </location>
</feature>
<organism evidence="2 3">
    <name type="scientific">Coptis chinensis</name>
    <dbReference type="NCBI Taxonomy" id="261450"/>
    <lineage>
        <taxon>Eukaryota</taxon>
        <taxon>Viridiplantae</taxon>
        <taxon>Streptophyta</taxon>
        <taxon>Embryophyta</taxon>
        <taxon>Tracheophyta</taxon>
        <taxon>Spermatophyta</taxon>
        <taxon>Magnoliopsida</taxon>
        <taxon>Ranunculales</taxon>
        <taxon>Ranunculaceae</taxon>
        <taxon>Coptidoideae</taxon>
        <taxon>Coptis</taxon>
    </lineage>
</organism>
<protein>
    <submittedName>
        <fullName evidence="2">Uncharacterized protein</fullName>
    </submittedName>
</protein>
<feature type="region of interest" description="Disordered" evidence="1">
    <location>
        <begin position="527"/>
        <end position="579"/>
    </location>
</feature>
<sequence>MDLVDDIKENYLFDISVGFEIVYTLNGEKVYVKNDNDLMQMWANMEENISGWNHVFVELEGELIELVETMIVPTSQVTTPKCRKPTKNVKKMSTRKRSITKNKSSIKDNDDFYSKKCIGTLDDSNGEDDWNEDLPPIAPLSSGPQADILAPQADILSLPPHTTNASTPHISGPSFISDSTTPISHAPTPFLPPPPPPPRPIDEIEDDEGYKSTHSSEDEEDHVIANKVDFVDFIAGTDNIIDIEEGSEQSVNKPLIWEVGMEWPNIDVLRDDKKDFCIGNRFVGDLIKNGPLKIRVVCLGEDRKKVQCPWVAYLRRDEDGFRMRLNTLKPIHTCQADCDMLNIMANVNWVVRKIQDQMKMTGIVCIHVVRVFLPRRVEWVEYCSSYFWVSEYKLAYTSNVKPMKDVKDWPKPDPTKHVKPPPLVRGIGRPRKEIMRAEDENENGHVYKKRKMTCSKCKGEGHNAKSCKDPAASEVSSNGSNGRNAKKTTPRLKPKPWTKSRTVIGESTVMDREKKIVWKTQSGIKKAKYKALRNDSDAPASDAPPSDPIAEPPSNAPVRVAPPRHEHPRKSQSNGHTFFKAPEHRHIMGDLIMKQGEGQRNSVSVLHAAMGDLIMKQREGQRNSVSVLHAAMGDLIMKQGEGKKKKKNSASVLHVDHKENEYC</sequence>
<dbReference type="AlphaFoldDB" id="A0A835HKM6"/>
<feature type="compositionally biased region" description="Polar residues" evidence="1">
    <location>
        <begin position="474"/>
        <end position="483"/>
    </location>
</feature>
<feature type="compositionally biased region" description="Basic residues" evidence="1">
    <location>
        <begin position="484"/>
        <end position="498"/>
    </location>
</feature>
<accession>A0A835HKM6</accession>
<dbReference type="OrthoDB" id="1036089at2759"/>
<feature type="compositionally biased region" description="Basic and acidic residues" evidence="1">
    <location>
        <begin position="457"/>
        <end position="468"/>
    </location>
</feature>
<evidence type="ECO:0000256" key="1">
    <source>
        <dbReference type="SAM" id="MobiDB-lite"/>
    </source>
</evidence>
<name>A0A835HKM6_9MAGN</name>
<keyword evidence="3" id="KW-1185">Reference proteome</keyword>